<evidence type="ECO:0000256" key="8">
    <source>
        <dbReference type="ARBA" id="ARBA00023186"/>
    </source>
</evidence>
<evidence type="ECO:0000256" key="5">
    <source>
        <dbReference type="ARBA" id="ARBA00022553"/>
    </source>
</evidence>
<dbReference type="CDD" id="cd00009">
    <property type="entry name" value="AAA"/>
    <property type="match status" value="2"/>
</dbReference>
<dbReference type="Pfam" id="PF07728">
    <property type="entry name" value="AAA_5"/>
    <property type="match status" value="9"/>
</dbReference>
<comment type="similarity">
    <text evidence="3 10">Belongs to the midasin family.</text>
</comment>
<keyword evidence="14" id="KW-1185">Reference proteome</keyword>
<protein>
    <recommendedName>
        <fullName evidence="4 10">Midasin</fullName>
    </recommendedName>
</protein>
<dbReference type="EMBL" id="KV427612">
    <property type="protein sequence ID" value="KZT09211.1"/>
    <property type="molecule type" value="Genomic_DNA"/>
</dbReference>
<dbReference type="Pfam" id="PF21108">
    <property type="entry name" value="MDN1_4th"/>
    <property type="match status" value="1"/>
</dbReference>
<feature type="compositionally biased region" description="Acidic residues" evidence="11">
    <location>
        <begin position="4173"/>
        <end position="4187"/>
    </location>
</feature>
<dbReference type="FunFam" id="3.40.50.300:FF:001368">
    <property type="entry name" value="Midasin"/>
    <property type="match status" value="1"/>
</dbReference>
<evidence type="ECO:0000313" key="14">
    <source>
        <dbReference type="Proteomes" id="UP000076871"/>
    </source>
</evidence>
<feature type="compositionally biased region" description="Acidic residues" evidence="11">
    <location>
        <begin position="4251"/>
        <end position="4269"/>
    </location>
</feature>
<dbReference type="GO" id="GO:0005524">
    <property type="term" value="F:ATP binding"/>
    <property type="evidence" value="ECO:0007669"/>
    <property type="project" value="UniProtKB-KW"/>
</dbReference>
<dbReference type="SUPFAM" id="SSF53300">
    <property type="entry name" value="vWA-like"/>
    <property type="match status" value="1"/>
</dbReference>
<gene>
    <name evidence="13" type="ORF">LAESUDRAFT_810840</name>
</gene>
<comment type="function">
    <text evidence="10">Nuclear chaperone required for maturation and nuclear export of pre-60S ribosome subunits.</text>
</comment>
<feature type="compositionally biased region" description="Polar residues" evidence="11">
    <location>
        <begin position="4477"/>
        <end position="4499"/>
    </location>
</feature>
<dbReference type="InterPro" id="IPR041190">
    <property type="entry name" value="Midasin_AAA_lid_5"/>
</dbReference>
<dbReference type="Proteomes" id="UP000076871">
    <property type="component" value="Unassembled WGS sequence"/>
</dbReference>
<keyword evidence="7 10" id="KW-0067">ATP-binding</keyword>
<feature type="compositionally biased region" description="Basic and acidic residues" evidence="11">
    <location>
        <begin position="4575"/>
        <end position="4585"/>
    </location>
</feature>
<evidence type="ECO:0000313" key="13">
    <source>
        <dbReference type="EMBL" id="KZT09211.1"/>
    </source>
</evidence>
<evidence type="ECO:0000256" key="10">
    <source>
        <dbReference type="PIRNR" id="PIRNR010340"/>
    </source>
</evidence>
<dbReference type="InterPro" id="IPR027417">
    <property type="entry name" value="P-loop_NTPase"/>
</dbReference>
<evidence type="ECO:0000256" key="1">
    <source>
        <dbReference type="ARBA" id="ARBA00004604"/>
    </source>
</evidence>
<dbReference type="GO" id="GO:0005654">
    <property type="term" value="C:nucleoplasm"/>
    <property type="evidence" value="ECO:0007669"/>
    <property type="project" value="UniProtKB-SubCell"/>
</dbReference>
<evidence type="ECO:0000256" key="11">
    <source>
        <dbReference type="SAM" id="MobiDB-lite"/>
    </source>
</evidence>
<dbReference type="GO" id="GO:0030687">
    <property type="term" value="C:preribosome, large subunit precursor"/>
    <property type="evidence" value="ECO:0007669"/>
    <property type="project" value="TreeGrafter"/>
</dbReference>
<feature type="compositionally biased region" description="Basic and acidic residues" evidence="11">
    <location>
        <begin position="4293"/>
        <end position="4341"/>
    </location>
</feature>
<dbReference type="Pfam" id="PF17865">
    <property type="entry name" value="AAA_lid_5"/>
    <property type="match status" value="1"/>
</dbReference>
<dbReference type="InterPro" id="IPR003593">
    <property type="entry name" value="AAA+_ATPase"/>
</dbReference>
<keyword evidence="8 10" id="KW-0143">Chaperone</keyword>
<dbReference type="RefSeq" id="XP_040766951.1">
    <property type="nucleotide sequence ID" value="XM_040914258.1"/>
</dbReference>
<evidence type="ECO:0000256" key="6">
    <source>
        <dbReference type="ARBA" id="ARBA00022741"/>
    </source>
</evidence>
<keyword evidence="6 10" id="KW-0547">Nucleotide-binding</keyword>
<dbReference type="InterPro" id="IPR040848">
    <property type="entry name" value="AAA_lid_7"/>
</dbReference>
<name>A0A165FMX5_9APHY</name>
<feature type="compositionally biased region" description="Acidic residues" evidence="11">
    <location>
        <begin position="4342"/>
        <end position="4368"/>
    </location>
</feature>
<dbReference type="FunFam" id="3.40.50.300:FF:000142">
    <property type="entry name" value="Midasin"/>
    <property type="match status" value="1"/>
</dbReference>
<dbReference type="GO" id="GO:0005730">
    <property type="term" value="C:nucleolus"/>
    <property type="evidence" value="ECO:0007669"/>
    <property type="project" value="UniProtKB-SubCell"/>
</dbReference>
<dbReference type="SMART" id="SM00382">
    <property type="entry name" value="AAA"/>
    <property type="match status" value="6"/>
</dbReference>
<dbReference type="GO" id="GO:0016887">
    <property type="term" value="F:ATP hydrolysis activity"/>
    <property type="evidence" value="ECO:0007669"/>
    <property type="project" value="InterPro"/>
</dbReference>
<dbReference type="InterPro" id="IPR012099">
    <property type="entry name" value="Midasin"/>
</dbReference>
<feature type="compositionally biased region" description="Acidic residues" evidence="11">
    <location>
        <begin position="4217"/>
        <end position="4227"/>
    </location>
</feature>
<dbReference type="Gene3D" id="3.40.50.300">
    <property type="entry name" value="P-loop containing nucleotide triphosphate hydrolases"/>
    <property type="match status" value="6"/>
</dbReference>
<dbReference type="InterPro" id="IPR011704">
    <property type="entry name" value="ATPase_dyneun-rel_AAA"/>
</dbReference>
<feature type="domain" description="VWFA" evidence="12">
    <location>
        <begin position="4815"/>
        <end position="5034"/>
    </location>
</feature>
<dbReference type="InterPro" id="IPR048617">
    <property type="entry name" value="MDN1_AAA_lid_4"/>
</dbReference>
<dbReference type="PANTHER" id="PTHR48103">
    <property type="entry name" value="MIDASIN-RELATED"/>
    <property type="match status" value="1"/>
</dbReference>
<dbReference type="GO" id="GO:0000055">
    <property type="term" value="P:ribosomal large subunit export from nucleus"/>
    <property type="evidence" value="ECO:0007669"/>
    <property type="project" value="TreeGrafter"/>
</dbReference>
<dbReference type="PROSITE" id="PS50234">
    <property type="entry name" value="VWFA"/>
    <property type="match status" value="1"/>
</dbReference>
<feature type="compositionally biased region" description="Polar residues" evidence="11">
    <location>
        <begin position="4541"/>
        <end position="4551"/>
    </location>
</feature>
<dbReference type="OrthoDB" id="5186at2759"/>
<feature type="compositionally biased region" description="Polar residues" evidence="11">
    <location>
        <begin position="4604"/>
        <end position="4614"/>
    </location>
</feature>
<evidence type="ECO:0000256" key="3">
    <source>
        <dbReference type="ARBA" id="ARBA00007188"/>
    </source>
</evidence>
<accession>A0A165FMX5</accession>
<dbReference type="STRING" id="1314785.A0A165FMX5"/>
<dbReference type="PANTHER" id="PTHR48103:SF2">
    <property type="entry name" value="MIDASIN"/>
    <property type="match status" value="1"/>
</dbReference>
<dbReference type="FunFam" id="3.40.50.300:FF:000712">
    <property type="entry name" value="Midasin"/>
    <property type="match status" value="1"/>
</dbReference>
<feature type="compositionally biased region" description="Acidic residues" evidence="11">
    <location>
        <begin position="4406"/>
        <end position="4420"/>
    </location>
</feature>
<dbReference type="GO" id="GO:0000027">
    <property type="term" value="P:ribosomal large subunit assembly"/>
    <property type="evidence" value="ECO:0007669"/>
    <property type="project" value="InterPro"/>
</dbReference>
<comment type="subcellular location">
    <subcellularLocation>
        <location evidence="1">Nucleus</location>
        <location evidence="1">Nucleolus</location>
    </subcellularLocation>
    <subcellularLocation>
        <location evidence="2">Nucleus</location>
        <location evidence="2">Nucleoplasm</location>
    </subcellularLocation>
</comment>
<proteinExistence type="inferred from homology"/>
<keyword evidence="5" id="KW-0597">Phosphoprotein</keyword>
<dbReference type="InterPro" id="IPR002035">
    <property type="entry name" value="VWF_A"/>
</dbReference>
<dbReference type="SUPFAM" id="SSF52540">
    <property type="entry name" value="P-loop containing nucleoside triphosphate hydrolases"/>
    <property type="match status" value="6"/>
</dbReference>
<dbReference type="GeneID" id="63831286"/>
<organism evidence="13 14">
    <name type="scientific">Laetiporus sulphureus 93-53</name>
    <dbReference type="NCBI Taxonomy" id="1314785"/>
    <lineage>
        <taxon>Eukaryota</taxon>
        <taxon>Fungi</taxon>
        <taxon>Dikarya</taxon>
        <taxon>Basidiomycota</taxon>
        <taxon>Agaricomycotina</taxon>
        <taxon>Agaricomycetes</taxon>
        <taxon>Polyporales</taxon>
        <taxon>Laetiporus</taxon>
    </lineage>
</organism>
<feature type="region of interest" description="Disordered" evidence="11">
    <location>
        <begin position="4169"/>
        <end position="4614"/>
    </location>
</feature>
<keyword evidence="9 10" id="KW-0539">Nucleus</keyword>
<evidence type="ECO:0000259" key="12">
    <source>
        <dbReference type="PROSITE" id="PS50234"/>
    </source>
</evidence>
<dbReference type="PIRSF" id="PIRSF010340">
    <property type="entry name" value="Midasin"/>
    <property type="match status" value="1"/>
</dbReference>
<dbReference type="InterPro" id="IPR036465">
    <property type="entry name" value="vWFA_dom_sf"/>
</dbReference>
<sequence length="5037" mass="561378">MASSIEISDPLTMNLQRQTRLLLSQFPADSPHSAAIQNVSTNSELLNVLSHLLLTPGLTELVATAFRPLLVDLCARWLQNDQNEDDKFEAFCFLLELHPEIYPIFSVFLRHPGREGGPLAFVMRNDNVQHIGSLFLHRRLLGYYRILQANREVPRILLWSLSPLSKLIWAPHPDNGVRFLSIRCYALQSGMMEGERMKMEKKLVGDVAKVDSPIAYGANVDGSPVHMDGWILPGMEANRITNARNAHLKPQNYFSFEGNDSREPIHPAELSPLVVNVHGVLMFRSSKSVSQDTTLIETPTAVQSLRTLAIHHSLHVPTLLTSAPSSGKSLLLSHLASTLYPDAHNQIVTIHLADTSLDARSLLGSYASSSTRPGAFEWREGVLVRAMREGKWVVFEDIDRASNEVLGVIKPLVESLRLDKWIGGRAYIEIPNRGTVIAEDSFAIYATRSVSPSRNGTFASPTFFGVHKFHEMIVSSPTPEDLRMIVDTKYPRLAGVAARGFIRMWEAIKALGPTSSIRDVGLRELDKLCTRAEHLLPTSSQSMDIDLDVNRPLILPIIFPNPTVREDLYLEARDVFFGAGATTASARAHMDAVAAIAAEHLGLSPERRDWLLRGHAPEFEVEKDVNGRTTAVRVGRTRLRARAAKGQVSTAPARPFAMHRPAVQLLSRIATAVSLCEPVLLTGETGTGKTSAVTHLAALLNRPLVSLNLSNQTESSDLIGGFKPVDARVPGTELHARFAELFEGTFSRKKNAKFQESVRKAVLEGKWKRAVGLWREALKLARGKIQARETGGTTVERGTAGMETPRKRRKTEHDGLNVSEASWIAFEEDVQAFEVQHVQGNSKFAFAFVEGLLIKALRNGDWILLDEINLATPETLECISALLHSRDASITLTEQGAVEPVPRHPDFRLFACMNPATDVGKKDLPPNIRSRFTELDVPSPDADKQTLLSIVDQYIGGCAVGDRGAVMDVAEFYAAVKRLADERKIADGANHRPHYNMRTLARALTYAADLASTYSLRRALWEGCLMAFTMVLDEPSAAAVTALAQQHILAGVRNPKSLLTRVPVAPHPADAYIKFGAFYLERGPLPEDPVENYIMTPSVETKLVDLARIIAAKRYPVLIEGPTSSGKTSSIEYLAKRTGHRFVRINNHEHTDIQEYLGTYVSDPMTGKLVFKDGLLVRALRNGDWIVLDELNLAPTDVLEALNRLLDDNRELVIPETQEVVRPHPHFRLFATQNPPGLYAGRKVLSRAFRNRFLEVHFEDVPQTELETILCQRCRIAPSHGQRIVSVFQELQKRRQSGRVFESKNAFATLRDLFRWAQRDAINYQELAENGYMLLAERARRADDKIVVKEVIESIMKVRIDDERLYNLQGYRAEQPDFLGCPIPAKGELVWTSAMQRLFVLLARALRFNEPVLLVGETGCGKTSVCQLYASILSRTLRTVNCHQNTETADLIGGLRPIRNRAAIETDTLREALFVLQKMGIDNCAAESQALISAVDGLLKSTALDASALATLRATRLKLQRLSALFEWHDGPLIEAMRQGDIFLLDEISLADDSVLERLNSVLEPERTIVLAERGGDNLELPSIRAVEGFKLVATMNPGGDYGKKELSPALRNRFTEIWVPPLTDRRDIQCIVESLWQHESLQACTSPLLEFVEWLCAQAADRSVVSIRDIIAWVNFTNAVFATKSGQMPASQIFHHAARMTFIDGLNSLPQFSSYSWDSMEKVTMAALGKLQELIPVVEEKCAQSTSVHQSSSEIHIGSFSIPRGPEQCVSQQFSFLAPTTRDNAMRVVRACQLPKPVLLEGSPGVGKTSLISAIASICGYELCRINLSDQTDLVDLFGSDLPVEGGDPGQFAWKDADFLKALQEGRWVLLDEMNLAPQAILEGLNAVLDHRGTVYIPELGRSFTRHPSFRIFAAQNPLHQGGGRKGLPKSFLNRFTKVFVQELTADDMLVVCKSLHPDISDATLRPMISYTAQLNEEIMVKRAFAREGSPWEFNLRDVIRWATLLQRSGPNTHPAQFLSSVFLERFRNVNDRRQARLLFDRVFADSSHPTSPSLSVSPEYLRAGNFFVDRVGCCLGHRAGQALQACTATIESVGTCISNNWLAILTGSHGTGKTALVRLMAHLCGKTLKELAVNSATDAADLLGGYEEIDIEYRILALVRSVLSFFDAISCSTSGSKIHATAQLDALEKIIHANRLTHDVQEILANMSHLLSLPLDIPEQSRAQRDILLLNVTKISNLVGRKGQLEWVDGPLVTALKEGCWLVLDGANLCNPSVLDRLNSLCEPNGVLTLNERGQFNGKIEIIKPHPEFKLFMCMDPQFGELSRAMRNRGIEISLVETLTEEDRRRVLDHLHLPAICSSNVKDASLLYEIARRGTCRRDSVANMDDWSSGRLIGEDSPNAWVTRTALSLNIRQSLPTLEHRSVTYFAANSMVPNFSSYISRWIALPSPIGLADHAQTIMHLIRSLFSSDSSRAIRQLLQSQCSRVPDSCHGLLPYEPLESQLPDDRSEFVAEDLLMVLRLLVTLLLDKEDDRLHGDESRRVHEHRRRSATDHLRMRAADAARLLLEAMHRVGQDRIEHIDAGPASVDIAVMARLLSFAFYLRAAALGKSFDYSSVQVLLRWVSETLRNGSPMLADIESHVDNLSRIVCPTSGVALADIWSSLADLNIPRNIQTYLIDLEAAVLGSSILDERSEALDLMALWTSPERSSKTEQRKLVSLSENLLLRLSTGEPPIHMDVHRVDALALMAELTTMYRLAWHWNSQLTESAKDAIHQFIRYGSRHLKMSRLVPYRQLLWISDMNTNGSAEVLLFARAHQQWLETIWDLTPVAQARGPSILFLPVELHESVMNEEERSLKHLRSLECSLLRRSEFYLAQLAEHDVTRATQVTILLLQSMLMIAACLEDESSMGDHGDLIRVLPGQDLSRSILITLAHLEKTPHEAFGTYVHQHLRPALKQMHHSHENSSPLLLTDVGKCWIALGRALLGLYVPNTPIDPAAMQQFAKGFWQDQITLLSAQLRLHLQFNSLMHGHSSSPSTHFLQGLLHDAELCCEHHALYSHARGDLARLHSFWAEVLQVMSQVIPPAKVDSIIADLTNGQGHAISRESLLQESLAAFLQRLRDAYPDYLDISGPIHLAILYMKLGLRLVADGVKQTSISVVAPLAEALVAFPSVRSVDLLLRCHSLSSTLPIASSMLSTSSTGIALNVSLGMGLADVVPMLQILYEQIYGLWSVDRARREDAERQAQSLYRQSTTEHKPISDADLEEQEFLSLFPQFDHTLDPDATGQAATKKLTLGNDCPSMVQIGEIHCWLFDKTASASSALITTLFVRLRRLLIPDLLDGELESMPETLDLDSHPFRLALLQERIASLRGDINVRDKAYSFYLDANVPEVRKAVGILHRLQDRLQSLIQEWPDQMVLQHLHARCESLLDLESSSPIARVISATEQLVLQMEDWEMYSNRDNTLKAYQQELVSLVVEWRRLELSSWRGLLQTEAHKFSVSAHEWWYKLYEAIVHGVTAAASEEQKGSMDALSQYLDSLVPLLDDFLTSGPLGEYQSRFQLLSSFGEYTKQLTVHHWKWCSAMKRVQRIVEYNQRYYGQFVAKVKATLDSRQTEFEKEVADYIKLASWKDINVLALKQSAQRSHKQLYKVIRKFREALRQPVNEYLDLRNTPNVVAEQHAIVKDDAFPRVPLDLQLAGFSSSMDISPHLANLCRTYGAFQQFIADQVKPCIQSISPSDVDELTDAIATTSKALSKTAIPHDIPTDQRNKLAKSLLNRKRRAWSDLLKELKRIGFSTNAKPEVLEHMRNPRQFREQNLGGSTSPDAHTAARSGDYLYRVAHILPRLRLVMGNHHQDLTTREVQRGVMLVESGFAMGVESRVCIMNASQTLERLSKVVSRLCMLTHGRVVSSGATIAKQVSIVHSFICKVRHALGEILHDRRYMENAVSGEVTDELRLAIETSSNLQERLSQILVNIHLSATPILLEDEHKMVKEAQEHLTTIIAMSCRWAASQDPINAYARQLHIWLQDYSHYEIASVPYEQGPDGTPALIDVLLIRIQEILAICPKDQDSSTETRNGFIRHDCELSIKMTRTLGLDVVLSQCDAVLNETARCSKAALQQRLSRILPFLVQFMDMAKEQLLRQSAWTNSLLKLEYVACSVILSVAREGFCRPPDVEESDSGEGDVEVDAEGTGVGEGKGMNDVSKEIQDENQVEGLKGEEEDVDEETEAAQDGAIEMSDNVDARLQDVAGSDHEEEDDDDEDDAGPEEQVGDLDASSDPAAVDEKLWGDESGPSEPERGDGKTNEDHSRRNGESEIVAKEDETMKEATSDKGHDAEAAPKDTDAEPEEDIQGDGGEPQEDENGEPLDEFIPDTNILDLPDDMNFDAEKERPDQNQDENDMDMGKDTDGMEEETLEQYEEGEDAPQMLQDDLLHAEEETADGTSQVRQEDAGGPDAPPDETKDHTTAAADLHAGDGVNDGSPQDASGSPSHQSALDQGTSAVEQAIGAGKATACSDEQEDSVMNDEMNGGAEAPQDERDHESTGENASISTQSHPGGASSRAALEQTSRSSLRNLGDVLRDVSRRFDDIMDTEGLPEEKAQNDVDDTSQMQYSHPDSTIDQMQALGPAPQDQAAKLDELSFSDGKSEPNVSMTYMETEPQETQQSPDRVAAFHSERSSQIIEEGTEKAMTKTEIRSRLLGTESGESSAALPSTLDMVSLEEASKDVESKLREWQASGQPSECAGDIWRLYESLTHDLSYALCEQLRLILEPTQATRLKGDYRTGKRLNMKKIIPYIASEFTKDKIWLRRTRPSQREYQVLIALDDSKSMAESHSVHLAYETLALVSKALSRLEVGDIAIAKFGETVDVLHAFDGGPFTDQAGTKVIDAFRFDQKATQVLSLVETSLQLLEQARERRTVSSATASDLWQLEIIISDGICQDHETLRTVLRKAEEQRVMVVFVILDSLHTKSSADGESAIHNSILSMTNVAYRNVDGRMDIQMERYLDTFPFEYYVVLRDVEALPDVLSGTLQQFFERVAES</sequence>
<evidence type="ECO:0000256" key="7">
    <source>
        <dbReference type="ARBA" id="ARBA00022840"/>
    </source>
</evidence>
<dbReference type="Pfam" id="PF17867">
    <property type="entry name" value="AAA_lid_7"/>
    <property type="match status" value="3"/>
</dbReference>
<reference evidence="13 14" key="1">
    <citation type="journal article" date="2016" name="Mol. Biol. Evol.">
        <title>Comparative Genomics of Early-Diverging Mushroom-Forming Fungi Provides Insights into the Origins of Lignocellulose Decay Capabilities.</title>
        <authorList>
            <person name="Nagy L.G."/>
            <person name="Riley R."/>
            <person name="Tritt A."/>
            <person name="Adam C."/>
            <person name="Daum C."/>
            <person name="Floudas D."/>
            <person name="Sun H."/>
            <person name="Yadav J.S."/>
            <person name="Pangilinan J."/>
            <person name="Larsson K.H."/>
            <person name="Matsuura K."/>
            <person name="Barry K."/>
            <person name="Labutti K."/>
            <person name="Kuo R."/>
            <person name="Ohm R.A."/>
            <person name="Bhattacharya S.S."/>
            <person name="Shirouzu T."/>
            <person name="Yoshinaga Y."/>
            <person name="Martin F.M."/>
            <person name="Grigoriev I.V."/>
            <person name="Hibbett D.S."/>
        </authorList>
    </citation>
    <scope>NUCLEOTIDE SEQUENCE [LARGE SCALE GENOMIC DNA]</scope>
    <source>
        <strain evidence="13 14">93-53</strain>
    </source>
</reference>
<evidence type="ECO:0000256" key="4">
    <source>
        <dbReference type="ARBA" id="ARBA00017143"/>
    </source>
</evidence>
<evidence type="ECO:0000256" key="9">
    <source>
        <dbReference type="ARBA" id="ARBA00023242"/>
    </source>
</evidence>
<dbReference type="InParanoid" id="A0A165FMX5"/>
<dbReference type="FunCoup" id="A0A165FMX5">
    <property type="interactions" value="396"/>
</dbReference>
<evidence type="ECO:0000256" key="2">
    <source>
        <dbReference type="ARBA" id="ARBA00004642"/>
    </source>
</evidence>